<dbReference type="EMBL" id="CP046904">
    <property type="protein sequence ID" value="QGZ37850.1"/>
    <property type="molecule type" value="Genomic_DNA"/>
</dbReference>
<dbReference type="InterPro" id="IPR002591">
    <property type="entry name" value="Phosphodiest/P_Trfase"/>
</dbReference>
<reference evidence="2" key="2">
    <citation type="submission" date="2019-07" db="EMBL/GenBank/DDBJ databases">
        <authorList>
            <person name="Whitman W."/>
            <person name="Huntemann M."/>
            <person name="Clum A."/>
            <person name="Pillay M."/>
            <person name="Palaniappan K."/>
            <person name="Varghese N."/>
            <person name="Mikhailova N."/>
            <person name="Stamatis D."/>
            <person name="Reddy T."/>
            <person name="Daum C."/>
            <person name="Shapiro N."/>
            <person name="Ivanova N."/>
            <person name="Kyrpides N."/>
            <person name="Woyke T."/>
        </authorList>
    </citation>
    <scope>NUCLEOTIDE SEQUENCE</scope>
    <source>
        <strain evidence="2">CGMCC 1.10685</strain>
    </source>
</reference>
<protein>
    <submittedName>
        <fullName evidence="1">Alkaline phosphatase family protein</fullName>
    </submittedName>
    <submittedName>
        <fullName evidence="2">Putative AlkP superfamily pyrophosphatase or phosphodiesterase</fullName>
    </submittedName>
</protein>
<dbReference type="PANTHER" id="PTHR10151:SF120">
    <property type="entry name" value="BIS(5'-ADENOSYL)-TRIPHOSPHATASE"/>
    <property type="match status" value="1"/>
</dbReference>
<organism evidence="2 3">
    <name type="scientific">Pseudoduganella flava</name>
    <dbReference type="NCBI Taxonomy" id="871742"/>
    <lineage>
        <taxon>Bacteria</taxon>
        <taxon>Pseudomonadati</taxon>
        <taxon>Pseudomonadota</taxon>
        <taxon>Betaproteobacteria</taxon>
        <taxon>Burkholderiales</taxon>
        <taxon>Oxalobacteraceae</taxon>
        <taxon>Telluria group</taxon>
        <taxon>Pseudoduganella</taxon>
    </lineage>
</organism>
<dbReference type="InterPro" id="IPR017850">
    <property type="entry name" value="Alkaline_phosphatase_core_sf"/>
</dbReference>
<accession>A0A562PQK2</accession>
<evidence type="ECO:0000313" key="1">
    <source>
        <dbReference type="EMBL" id="QGZ37850.1"/>
    </source>
</evidence>
<dbReference type="Proteomes" id="UP000315112">
    <property type="component" value="Unassembled WGS sequence"/>
</dbReference>
<dbReference type="RefSeq" id="WP_145876312.1">
    <property type="nucleotide sequence ID" value="NZ_CP046904.1"/>
</dbReference>
<reference evidence="2 3" key="1">
    <citation type="journal article" date="2015" name="Stand. Genomic Sci.">
        <title>Genomic Encyclopedia of Bacterial and Archaeal Type Strains, Phase III: the genomes of soil and plant-associated and newly described type strains.</title>
        <authorList>
            <person name="Whitman W.B."/>
            <person name="Woyke T."/>
            <person name="Klenk H.P."/>
            <person name="Zhou Y."/>
            <person name="Lilburn T.G."/>
            <person name="Beck B.J."/>
            <person name="De Vos P."/>
            <person name="Vandamme P."/>
            <person name="Eisen J.A."/>
            <person name="Garrity G."/>
            <person name="Hugenholtz P."/>
            <person name="Kyrpides N.C."/>
        </authorList>
    </citation>
    <scope>NUCLEOTIDE SEQUENCE [LARGE SCALE GENOMIC DNA]</scope>
    <source>
        <strain evidence="2 3">CGMCC 1.10685</strain>
    </source>
</reference>
<dbReference type="EMBL" id="VLKW01000005">
    <property type="protein sequence ID" value="TWI46679.1"/>
    <property type="molecule type" value="Genomic_DNA"/>
</dbReference>
<gene>
    <name evidence="1" type="ORF">GO485_01500</name>
    <name evidence="2" type="ORF">IP92_03042</name>
</gene>
<dbReference type="Gene3D" id="3.40.720.10">
    <property type="entry name" value="Alkaline Phosphatase, subunit A"/>
    <property type="match status" value="1"/>
</dbReference>
<dbReference type="Proteomes" id="UP000437862">
    <property type="component" value="Chromosome"/>
</dbReference>
<name>A0A562PQK2_9BURK</name>
<sequence length="454" mass="50232">MQRTAVIDVVGLTRRLLDAGMPRLAAFARDTATIEAVLPAVTCSVQTTYLTGRLPTEHGIVGNGWYFRELDHVWLWRQSNRLVQSPRLWDQARARNGAFTCANTFWWYAMATTADITLTPRPLYCADGLKLPDFYTQPAALRTRLKDSLGQFPLFEFWGPRTSIRSSAWIARAARDVEEQYAPTLQLVYLPHLDYCLQRQGPDGDIAGDLRQIDDVCADLIDYFQARGVAVVLLSEYGIVPVAHPIHINRVLRAAGLLAIKQDLGRDYLDPGASQAFAVADHQVAHVYVRDAGALPTVRRLCAAVPGVADVLDGAGKRAAGLDHERAGELVLLAEPSSWFTYYFWEEDARAPDYARTVDIHNKPGYDPAELFVDPAIRFPAMKAALILARKKLGMRYKMDLIPLDAGLVKGSHGVAPRDPLDAPVLASSRPQLIPAPTVRATDVCGLLLDHVFQ</sequence>
<dbReference type="AlphaFoldDB" id="A0A562PQK2"/>
<dbReference type="SUPFAM" id="SSF53649">
    <property type="entry name" value="Alkaline phosphatase-like"/>
    <property type="match status" value="1"/>
</dbReference>
<proteinExistence type="predicted"/>
<keyword evidence="4" id="KW-1185">Reference proteome</keyword>
<reference evidence="1 4" key="3">
    <citation type="submission" date="2019-12" db="EMBL/GenBank/DDBJ databases">
        <title>Draft Genome Sequences of Six Type Strains of the Genus Massilia.</title>
        <authorList>
            <person name="Miess H."/>
            <person name="Frediansyah A."/>
            <person name="Goeker M."/>
            <person name="Gross H."/>
        </authorList>
    </citation>
    <scope>NUCLEOTIDE SEQUENCE [LARGE SCALE GENOMIC DNA]</scope>
    <source>
        <strain evidence="1 4">DSM 26639</strain>
    </source>
</reference>
<dbReference type="OrthoDB" id="9771966at2"/>
<evidence type="ECO:0000313" key="3">
    <source>
        <dbReference type="Proteomes" id="UP000315112"/>
    </source>
</evidence>
<evidence type="ECO:0000313" key="4">
    <source>
        <dbReference type="Proteomes" id="UP000437862"/>
    </source>
</evidence>
<dbReference type="GO" id="GO:0016787">
    <property type="term" value="F:hydrolase activity"/>
    <property type="evidence" value="ECO:0007669"/>
    <property type="project" value="UniProtKB-ARBA"/>
</dbReference>
<dbReference type="Pfam" id="PF01663">
    <property type="entry name" value="Phosphodiest"/>
    <property type="match status" value="1"/>
</dbReference>
<dbReference type="PANTHER" id="PTHR10151">
    <property type="entry name" value="ECTONUCLEOTIDE PYROPHOSPHATASE/PHOSPHODIESTERASE"/>
    <property type="match status" value="1"/>
</dbReference>
<evidence type="ECO:0000313" key="2">
    <source>
        <dbReference type="EMBL" id="TWI46679.1"/>
    </source>
</evidence>